<dbReference type="PROSITE" id="PS50181">
    <property type="entry name" value="FBOX"/>
    <property type="match status" value="1"/>
</dbReference>
<proteinExistence type="predicted"/>
<comment type="caution">
    <text evidence="2">The sequence shown here is derived from an EMBL/GenBank/DDBJ whole genome shotgun (WGS) entry which is preliminary data.</text>
</comment>
<sequence length="951" mass="109514">MFKKGNNLNTSTQQRASLGRFAALVTDSIKDTDQDDFIPTTQKRYSEVITTTTTATTTKRKLTNSSTNANTFEKKRTKKSSLFSDVVSVSSINLQANNTSSPPPPWLDLPTEIIQHIFSYIPIKPLITQIAGVCRKWYNVIRDEKFLRWAKIHLRYEYEEIGTLRMIDQMINPSDNILQSILQQASAIINDSVMNEKTIQFKFSMSILIQLNKRLQKHSVYQYAIDLLSKNKLQQQFQLLNSHEKIFNPLCTTTAICILSDDIQCIRKLFHLWMTMDQLKYETIMDFFYFLLTLFTGATRLCNLQFRYPYRLYYCLKEFEDQTLIKYNPVAQYILNNDSSYTTYSTILTKLLLTPEQEVIVCHNLENRETMKINAYAGTGKTTTLIAYAAKRMDESFLYIAYNKAIQTYAEKVFPPNVKCQTIHSLAYAKIGRQYDGSLGNLRLKSIVDIVNDRPLIGEKGRSINSLYIRARFVYNTLNNFIASADFEITDEHVDNSSSNHLSNELALTLQEKQNLAADARHVWSIMKNIRDKRVLMTHDGYLKLYQLSKPQIQLYDCLFVDEAQDLTPAVTDIVNSQRVSKILVGDKHQQIYAFRGAVDAMMKIQSTVTYYLTKSFRFGYDIAFISNLILQKLCNEKKYLVGNNKSSCLDGRSASIENIVNEQKAYLFRTNYSLFNCAVQLIIEKGLKNVGFVGGKEAMGFDRILDIFYLWLDPEERRKKNYQIRDPQIQSFQSFKTFEKFSLEVADTELIGKIKLVQSHGHSLIDKIKQLQEKSCSDITQASTKKKQTRFILSIKMKYFYLEIVLSTAHKAKGLEFPIVILADDFLPRSSDVTLDKISLDVQRENLNILYVATTRATKELILNMDLFYLLYKMCREPAYDLSFSSQTEQCASCAIESDSPEIKNEILFKIKQIQLSSNTITAGEYSPLPNCVKHLSQSFVSITQLYQNV</sequence>
<dbReference type="GO" id="GO:0000724">
    <property type="term" value="P:double-strand break repair via homologous recombination"/>
    <property type="evidence" value="ECO:0007669"/>
    <property type="project" value="TreeGrafter"/>
</dbReference>
<dbReference type="GO" id="GO:0003677">
    <property type="term" value="F:DNA binding"/>
    <property type="evidence" value="ECO:0007669"/>
    <property type="project" value="InterPro"/>
</dbReference>
<dbReference type="InterPro" id="IPR000212">
    <property type="entry name" value="DNA_helicase_UvrD/REP"/>
</dbReference>
<accession>A0A814H274</accession>
<dbReference type="GO" id="GO:0043138">
    <property type="term" value="F:3'-5' DNA helicase activity"/>
    <property type="evidence" value="ECO:0007669"/>
    <property type="project" value="TreeGrafter"/>
</dbReference>
<dbReference type="SMART" id="SM00256">
    <property type="entry name" value="FBOX"/>
    <property type="match status" value="1"/>
</dbReference>
<dbReference type="Proteomes" id="UP000663860">
    <property type="component" value="Unassembled WGS sequence"/>
</dbReference>
<dbReference type="InterPro" id="IPR001810">
    <property type="entry name" value="F-box_dom"/>
</dbReference>
<name>A0A814H274_9BILA</name>
<dbReference type="Pfam" id="PF12937">
    <property type="entry name" value="F-box-like"/>
    <property type="match status" value="1"/>
</dbReference>
<dbReference type="GO" id="GO:0005634">
    <property type="term" value="C:nucleus"/>
    <property type="evidence" value="ECO:0007669"/>
    <property type="project" value="TreeGrafter"/>
</dbReference>
<dbReference type="Pfam" id="PF13245">
    <property type="entry name" value="AAA_19"/>
    <property type="match status" value="1"/>
</dbReference>
<protein>
    <recommendedName>
        <fullName evidence="1">F-box domain-containing protein</fullName>
    </recommendedName>
</protein>
<dbReference type="AlphaFoldDB" id="A0A814H274"/>
<reference evidence="2" key="1">
    <citation type="submission" date="2021-02" db="EMBL/GenBank/DDBJ databases">
        <authorList>
            <person name="Nowell W R."/>
        </authorList>
    </citation>
    <scope>NUCLEOTIDE SEQUENCE</scope>
</reference>
<dbReference type="EMBL" id="CAJNOE010000168">
    <property type="protein sequence ID" value="CAF1003934.1"/>
    <property type="molecule type" value="Genomic_DNA"/>
</dbReference>
<dbReference type="GO" id="GO:0031297">
    <property type="term" value="P:replication fork processing"/>
    <property type="evidence" value="ECO:0007669"/>
    <property type="project" value="TreeGrafter"/>
</dbReference>
<evidence type="ECO:0000259" key="1">
    <source>
        <dbReference type="PROSITE" id="PS50181"/>
    </source>
</evidence>
<organism evidence="2 3">
    <name type="scientific">Adineta steineri</name>
    <dbReference type="NCBI Taxonomy" id="433720"/>
    <lineage>
        <taxon>Eukaryota</taxon>
        <taxon>Metazoa</taxon>
        <taxon>Spiralia</taxon>
        <taxon>Gnathifera</taxon>
        <taxon>Rotifera</taxon>
        <taxon>Eurotatoria</taxon>
        <taxon>Bdelloidea</taxon>
        <taxon>Adinetida</taxon>
        <taxon>Adinetidae</taxon>
        <taxon>Adineta</taxon>
    </lineage>
</organism>
<dbReference type="SUPFAM" id="SSF52540">
    <property type="entry name" value="P-loop containing nucleoside triphosphate hydrolases"/>
    <property type="match status" value="1"/>
</dbReference>
<dbReference type="PANTHER" id="PTHR11070">
    <property type="entry name" value="UVRD / RECB / PCRA DNA HELICASE FAMILY MEMBER"/>
    <property type="match status" value="1"/>
</dbReference>
<dbReference type="Pfam" id="PF13538">
    <property type="entry name" value="UvrD_C_2"/>
    <property type="match status" value="1"/>
</dbReference>
<gene>
    <name evidence="2" type="ORF">IZO911_LOCUS17794</name>
</gene>
<dbReference type="GO" id="GO:0005524">
    <property type="term" value="F:ATP binding"/>
    <property type="evidence" value="ECO:0007669"/>
    <property type="project" value="InterPro"/>
</dbReference>
<dbReference type="InterPro" id="IPR036047">
    <property type="entry name" value="F-box-like_dom_sf"/>
</dbReference>
<feature type="domain" description="F-box" evidence="1">
    <location>
        <begin position="103"/>
        <end position="152"/>
    </location>
</feature>
<dbReference type="Gene3D" id="3.40.50.300">
    <property type="entry name" value="P-loop containing nucleotide triphosphate hydrolases"/>
    <property type="match status" value="2"/>
</dbReference>
<dbReference type="InterPro" id="IPR027417">
    <property type="entry name" value="P-loop_NTPase"/>
</dbReference>
<evidence type="ECO:0000313" key="2">
    <source>
        <dbReference type="EMBL" id="CAF1003934.1"/>
    </source>
</evidence>
<dbReference type="Gene3D" id="1.20.1280.50">
    <property type="match status" value="1"/>
</dbReference>
<dbReference type="PANTHER" id="PTHR11070:SF30">
    <property type="entry name" value="F-BOX DNA HELICASE 1"/>
    <property type="match status" value="1"/>
</dbReference>
<evidence type="ECO:0000313" key="3">
    <source>
        <dbReference type="Proteomes" id="UP000663860"/>
    </source>
</evidence>
<dbReference type="SUPFAM" id="SSF81383">
    <property type="entry name" value="F-box domain"/>
    <property type="match status" value="1"/>
</dbReference>
<dbReference type="InterPro" id="IPR027785">
    <property type="entry name" value="UvrD-like_helicase_C"/>
</dbReference>